<sequence length="89" mass="10649">MKEVYVSNKLQKLSFEKNAEVYDVYKFGLFRRNALLYERVHSPTFYVKNLDEYTIYIKKSTLSLAKIINNVHANFTIHNNFIFDLEDAY</sequence>
<evidence type="ECO:0000313" key="1">
    <source>
        <dbReference type="EMBL" id="VEN37362.1"/>
    </source>
</evidence>
<dbReference type="OrthoDB" id="9991913at2759"/>
<name>A0A653BP77_CALMS</name>
<dbReference type="EMBL" id="CAACVG010003258">
    <property type="protein sequence ID" value="VEN37362.1"/>
    <property type="molecule type" value="Genomic_DNA"/>
</dbReference>
<gene>
    <name evidence="1" type="ORF">CALMAC_LOCUS2636</name>
</gene>
<organism evidence="1 2">
    <name type="scientific">Callosobruchus maculatus</name>
    <name type="common">Southern cowpea weevil</name>
    <name type="synonym">Pulse bruchid</name>
    <dbReference type="NCBI Taxonomy" id="64391"/>
    <lineage>
        <taxon>Eukaryota</taxon>
        <taxon>Metazoa</taxon>
        <taxon>Ecdysozoa</taxon>
        <taxon>Arthropoda</taxon>
        <taxon>Hexapoda</taxon>
        <taxon>Insecta</taxon>
        <taxon>Pterygota</taxon>
        <taxon>Neoptera</taxon>
        <taxon>Endopterygota</taxon>
        <taxon>Coleoptera</taxon>
        <taxon>Polyphaga</taxon>
        <taxon>Cucujiformia</taxon>
        <taxon>Chrysomeloidea</taxon>
        <taxon>Chrysomelidae</taxon>
        <taxon>Bruchinae</taxon>
        <taxon>Bruchini</taxon>
        <taxon>Callosobruchus</taxon>
    </lineage>
</organism>
<dbReference type="Proteomes" id="UP000410492">
    <property type="component" value="Unassembled WGS sequence"/>
</dbReference>
<dbReference type="AlphaFoldDB" id="A0A653BP77"/>
<proteinExistence type="predicted"/>
<accession>A0A653BP77</accession>
<evidence type="ECO:0000313" key="2">
    <source>
        <dbReference type="Proteomes" id="UP000410492"/>
    </source>
</evidence>
<keyword evidence="2" id="KW-1185">Reference proteome</keyword>
<protein>
    <submittedName>
        <fullName evidence="1">Uncharacterized protein</fullName>
    </submittedName>
</protein>
<reference evidence="1 2" key="1">
    <citation type="submission" date="2019-01" db="EMBL/GenBank/DDBJ databases">
        <authorList>
            <person name="Sayadi A."/>
        </authorList>
    </citation>
    <scope>NUCLEOTIDE SEQUENCE [LARGE SCALE GENOMIC DNA]</scope>
</reference>